<keyword evidence="2" id="KW-1133">Transmembrane helix</keyword>
<feature type="transmembrane region" description="Helical" evidence="2">
    <location>
        <begin position="44"/>
        <end position="68"/>
    </location>
</feature>
<sequence>MTRRGRLFAVLAIVAGGALAIISSTQTWMDIALSAGATDPVPVPGAAAVTLLAPLSLAALALGLALTVVGRVLRYAFGGIAVFIGVALCVQALRVGFTLPVDAIAGTVTTTTGLTGDDAVASLVVSITPTIWPYLTGIAGAIIGLGGVLTLATGHAWASGGRRYQTADGAAPASRPHDAIDSWDDLSRGDDPTSR</sequence>
<dbReference type="Pfam" id="PF09534">
    <property type="entry name" value="Trp_oprn_chp"/>
    <property type="match status" value="1"/>
</dbReference>
<feature type="compositionally biased region" description="Basic and acidic residues" evidence="1">
    <location>
        <begin position="175"/>
        <end position="195"/>
    </location>
</feature>
<reference evidence="3 4" key="1">
    <citation type="journal article" date="2024" name="Int. J. Syst. Evol. Microbiol.">
        <title>Microbacterium memoriense sp. nov., a member of the Actinomycetota from marine beach sediment of the north coast of Portugal.</title>
        <authorList>
            <person name="Santos J.D.N.D."/>
            <person name="Klimek D."/>
            <person name="Calusinska M."/>
            <person name="Lobo-da-Cunha A."/>
            <person name="Catita J."/>
            <person name="Goncalves H."/>
            <person name="Gonzalez I."/>
            <person name="Lage O.M."/>
        </authorList>
    </citation>
    <scope>NUCLEOTIDE SEQUENCE [LARGE SCALE GENOMIC DNA]</scope>
    <source>
        <strain evidence="3 4">PMIC_1C1B</strain>
    </source>
</reference>
<feature type="transmembrane region" description="Helical" evidence="2">
    <location>
        <begin position="131"/>
        <end position="153"/>
    </location>
</feature>
<accession>A0ABT2P9I7</accession>
<evidence type="ECO:0000313" key="3">
    <source>
        <dbReference type="EMBL" id="MCT9000862.1"/>
    </source>
</evidence>
<gene>
    <name evidence="3" type="ORF">N4R40_00570</name>
</gene>
<evidence type="ECO:0000256" key="1">
    <source>
        <dbReference type="SAM" id="MobiDB-lite"/>
    </source>
</evidence>
<keyword evidence="2" id="KW-0812">Transmembrane</keyword>
<protein>
    <submittedName>
        <fullName evidence="3">Trp biosynthesis-associated membrane protein</fullName>
    </submittedName>
</protein>
<feature type="region of interest" description="Disordered" evidence="1">
    <location>
        <begin position="167"/>
        <end position="195"/>
    </location>
</feature>
<proteinExistence type="predicted"/>
<feature type="transmembrane region" description="Helical" evidence="2">
    <location>
        <begin position="75"/>
        <end position="93"/>
    </location>
</feature>
<evidence type="ECO:0000256" key="2">
    <source>
        <dbReference type="SAM" id="Phobius"/>
    </source>
</evidence>
<dbReference type="InterPro" id="IPR019051">
    <property type="entry name" value="Trp_biosyn_TM_oprn/chp"/>
</dbReference>
<dbReference type="EMBL" id="JAODOR010000001">
    <property type="protein sequence ID" value="MCT9000862.1"/>
    <property type="molecule type" value="Genomic_DNA"/>
</dbReference>
<comment type="caution">
    <text evidence="3">The sequence shown here is derived from an EMBL/GenBank/DDBJ whole genome shotgun (WGS) entry which is preliminary data.</text>
</comment>
<dbReference type="Proteomes" id="UP001300496">
    <property type="component" value="Unassembled WGS sequence"/>
</dbReference>
<keyword evidence="4" id="KW-1185">Reference proteome</keyword>
<dbReference type="RefSeq" id="WP_261605421.1">
    <property type="nucleotide sequence ID" value="NZ_JAODOR010000001.1"/>
</dbReference>
<name>A0ABT2P9I7_9MICO</name>
<organism evidence="3 4">
    <name type="scientific">Microbacterium memoriense</name>
    <dbReference type="NCBI Taxonomy" id="2978350"/>
    <lineage>
        <taxon>Bacteria</taxon>
        <taxon>Bacillati</taxon>
        <taxon>Actinomycetota</taxon>
        <taxon>Actinomycetes</taxon>
        <taxon>Micrococcales</taxon>
        <taxon>Microbacteriaceae</taxon>
        <taxon>Microbacterium</taxon>
    </lineage>
</organism>
<keyword evidence="2" id="KW-0472">Membrane</keyword>
<evidence type="ECO:0000313" key="4">
    <source>
        <dbReference type="Proteomes" id="UP001300496"/>
    </source>
</evidence>